<dbReference type="PANTHER" id="PTHR32303">
    <property type="entry name" value="QUINOPROTEIN ALCOHOL DEHYDROGENASE (CYTOCHROME C)"/>
    <property type="match status" value="1"/>
</dbReference>
<evidence type="ECO:0000256" key="1">
    <source>
        <dbReference type="ARBA" id="ARBA00001931"/>
    </source>
</evidence>
<dbReference type="AlphaFoldDB" id="A0A543I229"/>
<evidence type="ECO:0000313" key="7">
    <source>
        <dbReference type="Proteomes" id="UP000316747"/>
    </source>
</evidence>
<dbReference type="InterPro" id="IPR015943">
    <property type="entry name" value="WD40/YVTN_repeat-like_dom_sf"/>
</dbReference>
<feature type="signal peptide" evidence="4">
    <location>
        <begin position="1"/>
        <end position="26"/>
    </location>
</feature>
<evidence type="ECO:0000256" key="4">
    <source>
        <dbReference type="SAM" id="SignalP"/>
    </source>
</evidence>
<dbReference type="EMBL" id="VFPM01000001">
    <property type="protein sequence ID" value="TQM64631.1"/>
    <property type="molecule type" value="Genomic_DNA"/>
</dbReference>
<feature type="domain" description="Pyrrolo-quinoline quinone repeat" evidence="5">
    <location>
        <begin position="63"/>
        <end position="296"/>
    </location>
</feature>
<gene>
    <name evidence="6" type="ORF">FBY41_1005</name>
</gene>
<evidence type="ECO:0000313" key="6">
    <source>
        <dbReference type="EMBL" id="TQM64631.1"/>
    </source>
</evidence>
<sequence>MKSSRALLAAGTAALLGMVIIAPSTAAVRADSWSSWGFDTSNSRYNPGSGLGVGNVGSLAVKWKTQTTGNVSATPAVEKGVVYVPDDAGFLYAIDAATGAVTWQTSISGLTGIPGDYSRATPAIAGDVLVLGDQAGKAFSPDGYLLGINKATGAMVWKTKIEGGFPILTQSATVVGGTAYVGVASYEEALVRFGVPLSFRGKMMAVDAATGVIQWLTYTVPVGYTGGSVWGSAPAVDVKRNSLYIATGNNYSIPASATACLSTAPDDAARAACIDPADMFDAIVSLDLTTGAVKWSMRALPSDAWNLACGIPFLPGFTEPTPDCPADPGPDFDFGQAPTLYKVKGTEYVGAGQKSGKYWAVNPDTGAVLWSTQAGTGGVGGGLQWGSAVDGSRVYTANANSEAKPWTLKDGTVTTAGGWAGLDAATGRIMWTTAAPTGAGAPGPVTAVDGVVFGCSGDADGHMYALKASSGAVLWDFPSGDTCYSGASVVGSTVYWGTGYVTLPPDPRPGGALYAFTVNGT</sequence>
<evidence type="ECO:0000256" key="3">
    <source>
        <dbReference type="ARBA" id="ARBA00023002"/>
    </source>
</evidence>
<dbReference type="InterPro" id="IPR002372">
    <property type="entry name" value="PQQ_rpt_dom"/>
</dbReference>
<dbReference type="Gene3D" id="2.140.10.10">
    <property type="entry name" value="Quinoprotein alcohol dehydrogenase-like superfamily"/>
    <property type="match status" value="1"/>
</dbReference>
<protein>
    <submittedName>
        <fullName evidence="6">Polyvinyl alcohol dehydrogenase (Cytochrome)</fullName>
    </submittedName>
</protein>
<reference evidence="6 7" key="1">
    <citation type="submission" date="2019-06" db="EMBL/GenBank/DDBJ databases">
        <title>Genome sequencing of plant associated microbes to promote plant fitness in Sorghum bicolor and Oryza sativa.</title>
        <authorList>
            <person name="Coleman-Derr D."/>
        </authorList>
    </citation>
    <scope>NUCLEOTIDE SEQUENCE [LARGE SCALE GENOMIC DNA]</scope>
    <source>
        <strain evidence="6 7">KV-663</strain>
    </source>
</reference>
<dbReference type="PANTHER" id="PTHR32303:SF10">
    <property type="entry name" value="OUTER MEMBRANE PROTEIN ASSEMBLY FACTOR BAMB"/>
    <property type="match status" value="1"/>
</dbReference>
<organism evidence="6 7">
    <name type="scientific">Humibacillus xanthopallidus</name>
    <dbReference type="NCBI Taxonomy" id="412689"/>
    <lineage>
        <taxon>Bacteria</taxon>
        <taxon>Bacillati</taxon>
        <taxon>Actinomycetota</taxon>
        <taxon>Actinomycetes</taxon>
        <taxon>Micrococcales</taxon>
        <taxon>Intrasporangiaceae</taxon>
        <taxon>Humibacillus</taxon>
    </lineage>
</organism>
<dbReference type="Pfam" id="PF13360">
    <property type="entry name" value="PQQ_2"/>
    <property type="match status" value="2"/>
</dbReference>
<dbReference type="SUPFAM" id="SSF50998">
    <property type="entry name" value="Quinoprotein alcohol dehydrogenase-like"/>
    <property type="match status" value="1"/>
</dbReference>
<dbReference type="InterPro" id="IPR018391">
    <property type="entry name" value="PQQ_b-propeller_rpt"/>
</dbReference>
<comment type="caution">
    <text evidence="6">The sequence shown here is derived from an EMBL/GenBank/DDBJ whole genome shotgun (WGS) entry which is preliminary data.</text>
</comment>
<keyword evidence="4" id="KW-0732">Signal</keyword>
<dbReference type="Proteomes" id="UP000316747">
    <property type="component" value="Unassembled WGS sequence"/>
</dbReference>
<dbReference type="RefSeq" id="WP_260439562.1">
    <property type="nucleotide sequence ID" value="NZ_VFPM01000001.1"/>
</dbReference>
<evidence type="ECO:0000259" key="5">
    <source>
        <dbReference type="Pfam" id="PF13360"/>
    </source>
</evidence>
<keyword evidence="7" id="KW-1185">Reference proteome</keyword>
<evidence type="ECO:0000256" key="2">
    <source>
        <dbReference type="ARBA" id="ARBA00008156"/>
    </source>
</evidence>
<feature type="domain" description="Pyrrolo-quinoline quinone repeat" evidence="5">
    <location>
        <begin position="360"/>
        <end position="494"/>
    </location>
</feature>
<proteinExistence type="inferred from homology"/>
<feature type="chain" id="PRO_5022107044" evidence="4">
    <location>
        <begin position="27"/>
        <end position="521"/>
    </location>
</feature>
<comment type="similarity">
    <text evidence="2">Belongs to the bacterial PQQ dehydrogenase family.</text>
</comment>
<comment type="cofactor">
    <cofactor evidence="1">
        <name>pyrroloquinoline quinone</name>
        <dbReference type="ChEBI" id="CHEBI:58442"/>
    </cofactor>
</comment>
<name>A0A543I229_9MICO</name>
<dbReference type="Gene3D" id="2.130.10.10">
    <property type="entry name" value="YVTN repeat-like/Quinoprotein amine dehydrogenase"/>
    <property type="match status" value="1"/>
</dbReference>
<keyword evidence="3" id="KW-0560">Oxidoreductase</keyword>
<dbReference type="InterPro" id="IPR011047">
    <property type="entry name" value="Quinoprotein_ADH-like_sf"/>
</dbReference>
<dbReference type="GO" id="GO:0016491">
    <property type="term" value="F:oxidoreductase activity"/>
    <property type="evidence" value="ECO:0007669"/>
    <property type="project" value="UniProtKB-KW"/>
</dbReference>
<dbReference type="SMART" id="SM00564">
    <property type="entry name" value="PQQ"/>
    <property type="match status" value="7"/>
</dbReference>
<accession>A0A543I229</accession>